<evidence type="ECO:0000313" key="3">
    <source>
        <dbReference type="Proteomes" id="UP000241595"/>
    </source>
</evidence>
<sequence length="45" mass="5122">MNSSDLFSHRYEPEVVADSDRDPEPTQLPVFSDRPATDYSAKPPR</sequence>
<organism evidence="2 3">
    <name type="scientific">Mycobacterium terramassiliense</name>
    <dbReference type="NCBI Taxonomy" id="1841859"/>
    <lineage>
        <taxon>Bacteria</taxon>
        <taxon>Bacillati</taxon>
        <taxon>Actinomycetota</taxon>
        <taxon>Actinomycetes</taxon>
        <taxon>Mycobacteriales</taxon>
        <taxon>Mycobacteriaceae</taxon>
        <taxon>Mycobacterium</taxon>
    </lineage>
</organism>
<protein>
    <submittedName>
        <fullName evidence="2">Uncharacterized protein</fullName>
    </submittedName>
</protein>
<proteinExistence type="predicted"/>
<feature type="region of interest" description="Disordered" evidence="1">
    <location>
        <begin position="1"/>
        <end position="45"/>
    </location>
</feature>
<accession>A0A2U3N843</accession>
<gene>
    <name evidence="2" type="ORF">MTAB308_1184</name>
</gene>
<name>A0A2U3N843_9MYCO</name>
<feature type="compositionally biased region" description="Basic and acidic residues" evidence="1">
    <location>
        <begin position="7"/>
        <end position="24"/>
    </location>
</feature>
<keyword evidence="3" id="KW-1185">Reference proteome</keyword>
<dbReference type="AlphaFoldDB" id="A0A2U3N843"/>
<dbReference type="Proteomes" id="UP000241595">
    <property type="component" value="Unassembled WGS sequence"/>
</dbReference>
<dbReference type="EMBL" id="FTRV01000010">
    <property type="protein sequence ID" value="SPM27703.1"/>
    <property type="molecule type" value="Genomic_DNA"/>
</dbReference>
<evidence type="ECO:0000313" key="2">
    <source>
        <dbReference type="EMBL" id="SPM27703.1"/>
    </source>
</evidence>
<evidence type="ECO:0000256" key="1">
    <source>
        <dbReference type="SAM" id="MobiDB-lite"/>
    </source>
</evidence>
<reference evidence="2 3" key="1">
    <citation type="submission" date="2017-01" db="EMBL/GenBank/DDBJ databases">
        <authorList>
            <consortium name="Urmite Genomes"/>
        </authorList>
    </citation>
    <scope>NUCLEOTIDE SEQUENCE [LARGE SCALE GENOMIC DNA]</scope>
    <source>
        <strain evidence="2 3">AB308</strain>
    </source>
</reference>